<accession>A0A9J6GSS1</accession>
<proteinExistence type="predicted"/>
<name>A0A9J6GSS1_HAELO</name>
<dbReference type="VEuPathDB" id="VectorBase:HLOH_058662"/>
<dbReference type="OrthoDB" id="3039988at2759"/>
<dbReference type="Proteomes" id="UP000821853">
    <property type="component" value="Unassembled WGS sequence"/>
</dbReference>
<dbReference type="AlphaFoldDB" id="A0A9J6GSS1"/>
<organism evidence="1 2">
    <name type="scientific">Haemaphysalis longicornis</name>
    <name type="common">Bush tick</name>
    <dbReference type="NCBI Taxonomy" id="44386"/>
    <lineage>
        <taxon>Eukaryota</taxon>
        <taxon>Metazoa</taxon>
        <taxon>Ecdysozoa</taxon>
        <taxon>Arthropoda</taxon>
        <taxon>Chelicerata</taxon>
        <taxon>Arachnida</taxon>
        <taxon>Acari</taxon>
        <taxon>Parasitiformes</taxon>
        <taxon>Ixodida</taxon>
        <taxon>Ixodoidea</taxon>
        <taxon>Ixodidae</taxon>
        <taxon>Haemaphysalinae</taxon>
        <taxon>Haemaphysalis</taxon>
    </lineage>
</organism>
<keyword evidence="2" id="KW-1185">Reference proteome</keyword>
<protein>
    <submittedName>
        <fullName evidence="1">Uncharacterized protein</fullName>
    </submittedName>
</protein>
<dbReference type="EMBL" id="JABSTR010000009">
    <property type="protein sequence ID" value="KAH9378533.1"/>
    <property type="molecule type" value="Genomic_DNA"/>
</dbReference>
<reference evidence="1 2" key="1">
    <citation type="journal article" date="2020" name="Cell">
        <title>Large-Scale Comparative Analyses of Tick Genomes Elucidate Their Genetic Diversity and Vector Capacities.</title>
        <authorList>
            <consortium name="Tick Genome and Microbiome Consortium (TIGMIC)"/>
            <person name="Jia N."/>
            <person name="Wang J."/>
            <person name="Shi W."/>
            <person name="Du L."/>
            <person name="Sun Y."/>
            <person name="Zhan W."/>
            <person name="Jiang J.F."/>
            <person name="Wang Q."/>
            <person name="Zhang B."/>
            <person name="Ji P."/>
            <person name="Bell-Sakyi L."/>
            <person name="Cui X.M."/>
            <person name="Yuan T.T."/>
            <person name="Jiang B.G."/>
            <person name="Yang W.F."/>
            <person name="Lam T.T."/>
            <person name="Chang Q.C."/>
            <person name="Ding S.J."/>
            <person name="Wang X.J."/>
            <person name="Zhu J.G."/>
            <person name="Ruan X.D."/>
            <person name="Zhao L."/>
            <person name="Wei J.T."/>
            <person name="Ye R.Z."/>
            <person name="Que T.C."/>
            <person name="Du C.H."/>
            <person name="Zhou Y.H."/>
            <person name="Cheng J.X."/>
            <person name="Dai P.F."/>
            <person name="Guo W.B."/>
            <person name="Han X.H."/>
            <person name="Huang E.J."/>
            <person name="Li L.F."/>
            <person name="Wei W."/>
            <person name="Gao Y.C."/>
            <person name="Liu J.Z."/>
            <person name="Shao H.Z."/>
            <person name="Wang X."/>
            <person name="Wang C.C."/>
            <person name="Yang T.C."/>
            <person name="Huo Q.B."/>
            <person name="Li W."/>
            <person name="Chen H.Y."/>
            <person name="Chen S.E."/>
            <person name="Zhou L.G."/>
            <person name="Ni X.B."/>
            <person name="Tian J.H."/>
            <person name="Sheng Y."/>
            <person name="Liu T."/>
            <person name="Pan Y.S."/>
            <person name="Xia L.Y."/>
            <person name="Li J."/>
            <person name="Zhao F."/>
            <person name="Cao W.C."/>
        </authorList>
    </citation>
    <scope>NUCLEOTIDE SEQUENCE [LARGE SCALE GENOMIC DNA]</scope>
    <source>
        <strain evidence="1">HaeL-2018</strain>
    </source>
</reference>
<gene>
    <name evidence="1" type="ORF">HPB48_011593</name>
</gene>
<evidence type="ECO:0000313" key="1">
    <source>
        <dbReference type="EMBL" id="KAH9378533.1"/>
    </source>
</evidence>
<comment type="caution">
    <text evidence="1">The sequence shown here is derived from an EMBL/GenBank/DDBJ whole genome shotgun (WGS) entry which is preliminary data.</text>
</comment>
<sequence length="75" mass="8138">MVSCRGVIHGIEKGLSEDRLLESLESWNATILSACMMGETESVLITFESTHVPHNISTFSSAASCIDANLRDPMP</sequence>
<evidence type="ECO:0000313" key="2">
    <source>
        <dbReference type="Proteomes" id="UP000821853"/>
    </source>
</evidence>